<sequence>MKKRSYVKSLFQSSENLTVDHWNNERERVVMITDNTLVICKYDFMMFNCEQILKVPLNFVDRVSHGAFVFPPRSLL</sequence>
<gene>
    <name evidence="3" type="ORF">Z043_119148</name>
</gene>
<dbReference type="Proteomes" id="UP000034805">
    <property type="component" value="Unassembled WGS sequence"/>
</dbReference>
<dbReference type="InterPro" id="IPR034753">
    <property type="entry name" value="hSac2"/>
</dbReference>
<organism evidence="3 4">
    <name type="scientific">Scleropages formosus</name>
    <name type="common">Asian bonytongue</name>
    <name type="synonym">Osteoglossum formosum</name>
    <dbReference type="NCBI Taxonomy" id="113540"/>
    <lineage>
        <taxon>Eukaryota</taxon>
        <taxon>Metazoa</taxon>
        <taxon>Chordata</taxon>
        <taxon>Craniata</taxon>
        <taxon>Vertebrata</taxon>
        <taxon>Euteleostomi</taxon>
        <taxon>Actinopterygii</taxon>
        <taxon>Neopterygii</taxon>
        <taxon>Teleostei</taxon>
        <taxon>Osteoglossocephala</taxon>
        <taxon>Osteoglossomorpha</taxon>
        <taxon>Osteoglossiformes</taxon>
        <taxon>Osteoglossidae</taxon>
        <taxon>Scleropages</taxon>
    </lineage>
</organism>
<dbReference type="EMBL" id="JARO02008497">
    <property type="protein sequence ID" value="KPP62655.1"/>
    <property type="molecule type" value="Genomic_DNA"/>
</dbReference>
<dbReference type="InterPro" id="IPR040242">
    <property type="entry name" value="TPRG1-like"/>
</dbReference>
<name>A0A0P7TYE6_SCLFO</name>
<evidence type="ECO:0000313" key="3">
    <source>
        <dbReference type="EMBL" id="KPP62655.1"/>
    </source>
</evidence>
<dbReference type="Pfam" id="PF12456">
    <property type="entry name" value="hSac2"/>
    <property type="match status" value="1"/>
</dbReference>
<evidence type="ECO:0000313" key="4">
    <source>
        <dbReference type="Proteomes" id="UP000034805"/>
    </source>
</evidence>
<comment type="caution">
    <text evidence="3">The sequence shown here is derived from an EMBL/GenBank/DDBJ whole genome shotgun (WGS) entry which is preliminary data.</text>
</comment>
<feature type="domain" description="HSac2" evidence="2">
    <location>
        <begin position="1"/>
        <end position="76"/>
    </location>
</feature>
<dbReference type="PANTHER" id="PTHR31108">
    <property type="entry name" value="TUMOR PROTEIN P63-REGULATED GENE 1-LIKE PROTEIN"/>
    <property type="match status" value="1"/>
</dbReference>
<dbReference type="PANTHER" id="PTHR31108:SF6">
    <property type="entry name" value="TUMOR PROTEIN P63-REGULATED GENE 1 PROTEIN"/>
    <property type="match status" value="1"/>
</dbReference>
<feature type="non-terminal residue" evidence="3">
    <location>
        <position position="76"/>
    </location>
</feature>
<evidence type="ECO:0000256" key="1">
    <source>
        <dbReference type="ARBA" id="ARBA00009163"/>
    </source>
</evidence>
<dbReference type="InterPro" id="IPR022158">
    <property type="entry name" value="Inositol_phosphatase"/>
</dbReference>
<dbReference type="AlphaFoldDB" id="A0A0P7TYE6"/>
<evidence type="ECO:0000259" key="2">
    <source>
        <dbReference type="PROSITE" id="PS51791"/>
    </source>
</evidence>
<protein>
    <recommendedName>
        <fullName evidence="2">HSac2 domain-containing protein</fullName>
    </recommendedName>
</protein>
<dbReference type="GO" id="GO:0005737">
    <property type="term" value="C:cytoplasm"/>
    <property type="evidence" value="ECO:0007669"/>
    <property type="project" value="TreeGrafter"/>
</dbReference>
<dbReference type="PROSITE" id="PS51791">
    <property type="entry name" value="HSAC2"/>
    <property type="match status" value="1"/>
</dbReference>
<reference evidence="3 4" key="1">
    <citation type="submission" date="2015-08" db="EMBL/GenBank/DDBJ databases">
        <title>The genome of the Asian arowana (Scleropages formosus).</title>
        <authorList>
            <person name="Tan M.H."/>
            <person name="Gan H.M."/>
            <person name="Croft L.J."/>
            <person name="Austin C.M."/>
        </authorList>
    </citation>
    <scope>NUCLEOTIDE SEQUENCE [LARGE SCALE GENOMIC DNA]</scope>
    <source>
        <strain evidence="3">Aro1</strain>
    </source>
</reference>
<proteinExistence type="inferred from homology"/>
<accession>A0A0P7TYE6</accession>
<comment type="similarity">
    <text evidence="1">Belongs to the TPRG1 family.</text>
</comment>